<dbReference type="GO" id="GO:0005829">
    <property type="term" value="C:cytosol"/>
    <property type="evidence" value="ECO:0007669"/>
    <property type="project" value="TreeGrafter"/>
</dbReference>
<comment type="catalytic activity">
    <reaction evidence="7">
        <text>(2S,6S)-2,6-diaminopimelate = meso-2,6-diaminopimelate</text>
        <dbReference type="Rhea" id="RHEA:15393"/>
        <dbReference type="ChEBI" id="CHEBI:57609"/>
        <dbReference type="ChEBI" id="CHEBI:57791"/>
        <dbReference type="EC" id="5.1.1.7"/>
    </reaction>
</comment>
<evidence type="ECO:0000259" key="8">
    <source>
        <dbReference type="Pfam" id="PF00881"/>
    </source>
</evidence>
<proteinExistence type="inferred from homology"/>
<evidence type="ECO:0000256" key="5">
    <source>
        <dbReference type="ARBA" id="ARBA00023154"/>
    </source>
</evidence>
<evidence type="ECO:0000256" key="7">
    <source>
        <dbReference type="ARBA" id="ARBA00051712"/>
    </source>
</evidence>
<dbReference type="Gene3D" id="3.10.310.10">
    <property type="entry name" value="Diaminopimelate Epimerase, Chain A, domain 1"/>
    <property type="match status" value="2"/>
</dbReference>
<dbReference type="SUPFAM" id="SSF55469">
    <property type="entry name" value="FMN-dependent nitroreductase-like"/>
    <property type="match status" value="1"/>
</dbReference>
<dbReference type="Gene3D" id="3.40.109.10">
    <property type="entry name" value="NADH Oxidase"/>
    <property type="match status" value="1"/>
</dbReference>
<evidence type="ECO:0000256" key="1">
    <source>
        <dbReference type="ARBA" id="ARBA00005196"/>
    </source>
</evidence>
<dbReference type="EC" id="5.1.1.7" evidence="3"/>
<dbReference type="InterPro" id="IPR000415">
    <property type="entry name" value="Nitroreductase-like"/>
</dbReference>
<evidence type="ECO:0000313" key="10">
    <source>
        <dbReference type="Proteomes" id="UP000271087"/>
    </source>
</evidence>
<feature type="domain" description="Nitroreductase" evidence="8">
    <location>
        <begin position="19"/>
        <end position="158"/>
    </location>
</feature>
<dbReference type="NCBIfam" id="TIGR00652">
    <property type="entry name" value="DapF"/>
    <property type="match status" value="1"/>
</dbReference>
<dbReference type="InterPro" id="IPR029479">
    <property type="entry name" value="Nitroreductase"/>
</dbReference>
<reference evidence="11" key="1">
    <citation type="submission" date="2016-06" db="UniProtKB">
        <authorList>
            <consortium name="WormBaseParasite"/>
        </authorList>
    </citation>
    <scope>IDENTIFICATION</scope>
</reference>
<evidence type="ECO:0000313" key="11">
    <source>
        <dbReference type="WBParaSite" id="nOo.2.0.1.t08769-RA"/>
    </source>
</evidence>
<keyword evidence="10" id="KW-1185">Reference proteome</keyword>
<evidence type="ECO:0000256" key="2">
    <source>
        <dbReference type="ARBA" id="ARBA00010219"/>
    </source>
</evidence>
<keyword evidence="4" id="KW-0028">Amino-acid biosynthesis</keyword>
<dbReference type="InterPro" id="IPR001653">
    <property type="entry name" value="DAP_epimerase_DapF"/>
</dbReference>
<dbReference type="WBParaSite" id="nOo.2.0.1.t08769-RA">
    <property type="protein sequence ID" value="nOo.2.0.1.t08769-RA"/>
    <property type="gene ID" value="nOo.2.0.1.g08769"/>
</dbReference>
<dbReference type="PANTHER" id="PTHR31689:SF0">
    <property type="entry name" value="DIAMINOPIMELATE EPIMERASE"/>
    <property type="match status" value="1"/>
</dbReference>
<dbReference type="Pfam" id="PF01678">
    <property type="entry name" value="DAP_epimerase"/>
    <property type="match status" value="2"/>
</dbReference>
<evidence type="ECO:0000256" key="4">
    <source>
        <dbReference type="ARBA" id="ARBA00022605"/>
    </source>
</evidence>
<dbReference type="HAMAP" id="MF_00197">
    <property type="entry name" value="DAP_epimerase"/>
    <property type="match status" value="1"/>
</dbReference>
<comment type="similarity">
    <text evidence="2">Belongs to the diaminopimelate epimerase family.</text>
</comment>
<keyword evidence="6" id="KW-0413">Isomerase</keyword>
<evidence type="ECO:0000256" key="6">
    <source>
        <dbReference type="ARBA" id="ARBA00023235"/>
    </source>
</evidence>
<evidence type="ECO:0000256" key="3">
    <source>
        <dbReference type="ARBA" id="ARBA00013080"/>
    </source>
</evidence>
<reference evidence="9 10" key="2">
    <citation type="submission" date="2018-08" db="EMBL/GenBank/DDBJ databases">
        <authorList>
            <person name="Laetsch R D."/>
            <person name="Stevens L."/>
            <person name="Kumar S."/>
            <person name="Blaxter L. M."/>
        </authorList>
    </citation>
    <scope>NUCLEOTIDE SEQUENCE [LARGE SCALE GENOMIC DNA]</scope>
</reference>
<dbReference type="UniPathway" id="UPA00034">
    <property type="reaction ID" value="UER00025"/>
</dbReference>
<dbReference type="STRING" id="42157.A0A182EKY0"/>
<sequence>MVNTQDLLTLMKIRHSGCLYDPDKVVNQEEINSLIEAARLSPSCFGDEPWRYVICNKQSNQSSWKKLLSCLNESNQKWAKNAQVLIISLSAKNFRELDKGENFWAKHDTGAANYALMLQAASTNLMAHQVGGFDRNKIVKKFNIPNDFNITSVIAVGYEEEGAEIKEKKRRPVEEIFFYDEWPIFAIMVSSLTDKIPYVKMHGTGNNFVIIDSRSTNNLEWSYREIANQNGCDQVIVITNSSIADCFMHIYNADGSKVEICGNAARCVGYLIMLEKGTEYSTIELVNKRILECFKVGNKLIKVNMGKPLFKWYEIPLSIECDTLHLPIEFEMLKDPVAVNIGNPHIIFFVDNIGTIPLLNLGPKLENHAFFPKKTNVSIAQIEKSGEITLRVWERGTGTTASCSSAACAVFVASVLRKYLPTKQTSVNSPGGNLLIEWVNNVFVVGNIGFL</sequence>
<gene>
    <name evidence="9" type="ORF">NOO_LOCUS8769</name>
</gene>
<dbReference type="PANTHER" id="PTHR31689">
    <property type="entry name" value="DIAMINOPIMELATE EPIMERASE, CHLOROPLASTIC"/>
    <property type="match status" value="1"/>
</dbReference>
<organism evidence="11">
    <name type="scientific">Onchocerca ochengi</name>
    <name type="common">Filarial nematode worm</name>
    <dbReference type="NCBI Taxonomy" id="42157"/>
    <lineage>
        <taxon>Eukaryota</taxon>
        <taxon>Metazoa</taxon>
        <taxon>Ecdysozoa</taxon>
        <taxon>Nematoda</taxon>
        <taxon>Chromadorea</taxon>
        <taxon>Rhabditida</taxon>
        <taxon>Spirurina</taxon>
        <taxon>Spiruromorpha</taxon>
        <taxon>Filarioidea</taxon>
        <taxon>Onchocercidae</taxon>
        <taxon>Onchocerca</taxon>
    </lineage>
</organism>
<name>A0A182EKY0_ONCOC</name>
<evidence type="ECO:0000313" key="9">
    <source>
        <dbReference type="EMBL" id="VDM91664.1"/>
    </source>
</evidence>
<accession>A0A182EKY0</accession>
<dbReference type="Pfam" id="PF00881">
    <property type="entry name" value="Nitroreductase"/>
    <property type="match status" value="1"/>
</dbReference>
<dbReference type="InterPro" id="IPR018510">
    <property type="entry name" value="DAP_epimerase_AS"/>
</dbReference>
<dbReference type="EMBL" id="UYRW01003852">
    <property type="protein sequence ID" value="VDM91664.1"/>
    <property type="molecule type" value="Genomic_DNA"/>
</dbReference>
<dbReference type="GO" id="GO:0008837">
    <property type="term" value="F:diaminopimelate epimerase activity"/>
    <property type="evidence" value="ECO:0007669"/>
    <property type="project" value="UniProtKB-EC"/>
</dbReference>
<dbReference type="Proteomes" id="UP000271087">
    <property type="component" value="Unassembled WGS sequence"/>
</dbReference>
<dbReference type="CDD" id="cd02138">
    <property type="entry name" value="TdsD-like"/>
    <property type="match status" value="1"/>
</dbReference>
<protein>
    <recommendedName>
        <fullName evidence="3">diaminopimelate epimerase</fullName>
        <ecNumber evidence="3">5.1.1.7</ecNumber>
    </recommendedName>
</protein>
<keyword evidence="5" id="KW-0457">Lysine biosynthesis</keyword>
<dbReference type="GO" id="GO:0009089">
    <property type="term" value="P:lysine biosynthetic process via diaminopimelate"/>
    <property type="evidence" value="ECO:0007669"/>
    <property type="project" value="UniProtKB-UniPathway"/>
</dbReference>
<dbReference type="OrthoDB" id="8114223at2759"/>
<dbReference type="PROSITE" id="PS01326">
    <property type="entry name" value="DAP_EPIMERASE"/>
    <property type="match status" value="1"/>
</dbReference>
<dbReference type="GO" id="GO:0140616">
    <property type="term" value="F:iodotyrosine deiodinase activity"/>
    <property type="evidence" value="ECO:0007669"/>
    <property type="project" value="UniProtKB-ARBA"/>
</dbReference>
<dbReference type="SUPFAM" id="SSF54506">
    <property type="entry name" value="Diaminopimelate epimerase-like"/>
    <property type="match status" value="2"/>
</dbReference>
<comment type="pathway">
    <text evidence="1">Amino-acid biosynthesis; L-lysine biosynthesis via DAP pathway; DL-2,6-diaminopimelate from LL-2,6-diaminopimelate: step 1/1.</text>
</comment>
<dbReference type="AlphaFoldDB" id="A0A182EKY0"/>